<reference evidence="1 3" key="1">
    <citation type="journal article" date="2011" name="Nature">
        <title>The Medicago genome provides insight into the evolution of rhizobial symbioses.</title>
        <authorList>
            <person name="Young N.D."/>
            <person name="Debelle F."/>
            <person name="Oldroyd G.E."/>
            <person name="Geurts R."/>
            <person name="Cannon S.B."/>
            <person name="Udvardi M.K."/>
            <person name="Benedito V.A."/>
            <person name="Mayer K.F."/>
            <person name="Gouzy J."/>
            <person name="Schoof H."/>
            <person name="Van de Peer Y."/>
            <person name="Proost S."/>
            <person name="Cook D.R."/>
            <person name="Meyers B.C."/>
            <person name="Spannagl M."/>
            <person name="Cheung F."/>
            <person name="De Mita S."/>
            <person name="Krishnakumar V."/>
            <person name="Gundlach H."/>
            <person name="Zhou S."/>
            <person name="Mudge J."/>
            <person name="Bharti A.K."/>
            <person name="Murray J.D."/>
            <person name="Naoumkina M.A."/>
            <person name="Rosen B."/>
            <person name="Silverstein K.A."/>
            <person name="Tang H."/>
            <person name="Rombauts S."/>
            <person name="Zhao P.X."/>
            <person name="Zhou P."/>
            <person name="Barbe V."/>
            <person name="Bardou P."/>
            <person name="Bechner M."/>
            <person name="Bellec A."/>
            <person name="Berger A."/>
            <person name="Berges H."/>
            <person name="Bidwell S."/>
            <person name="Bisseling T."/>
            <person name="Choisne N."/>
            <person name="Couloux A."/>
            <person name="Denny R."/>
            <person name="Deshpande S."/>
            <person name="Dai X."/>
            <person name="Doyle J.J."/>
            <person name="Dudez A.M."/>
            <person name="Farmer A.D."/>
            <person name="Fouteau S."/>
            <person name="Franken C."/>
            <person name="Gibelin C."/>
            <person name="Gish J."/>
            <person name="Goldstein S."/>
            <person name="Gonzalez A.J."/>
            <person name="Green P.J."/>
            <person name="Hallab A."/>
            <person name="Hartog M."/>
            <person name="Hua A."/>
            <person name="Humphray S.J."/>
            <person name="Jeong D.H."/>
            <person name="Jing Y."/>
            <person name="Jocker A."/>
            <person name="Kenton S.M."/>
            <person name="Kim D.J."/>
            <person name="Klee K."/>
            <person name="Lai H."/>
            <person name="Lang C."/>
            <person name="Lin S."/>
            <person name="Macmil S.L."/>
            <person name="Magdelenat G."/>
            <person name="Matthews L."/>
            <person name="McCorrison J."/>
            <person name="Monaghan E.L."/>
            <person name="Mun J.H."/>
            <person name="Najar F.Z."/>
            <person name="Nicholson C."/>
            <person name="Noirot C."/>
            <person name="O'Bleness M."/>
            <person name="Paule C.R."/>
            <person name="Poulain J."/>
            <person name="Prion F."/>
            <person name="Qin B."/>
            <person name="Qu C."/>
            <person name="Retzel E.F."/>
            <person name="Riddle C."/>
            <person name="Sallet E."/>
            <person name="Samain S."/>
            <person name="Samson N."/>
            <person name="Sanders I."/>
            <person name="Saurat O."/>
            <person name="Scarpelli C."/>
            <person name="Schiex T."/>
            <person name="Segurens B."/>
            <person name="Severin A.J."/>
            <person name="Sherrier D.J."/>
            <person name="Shi R."/>
            <person name="Sims S."/>
            <person name="Singer S.R."/>
            <person name="Sinharoy S."/>
            <person name="Sterck L."/>
            <person name="Viollet A."/>
            <person name="Wang B.B."/>
            <person name="Wang K."/>
            <person name="Wang M."/>
            <person name="Wang X."/>
            <person name="Warfsmann J."/>
            <person name="Weissenbach J."/>
            <person name="White D.D."/>
            <person name="White J.D."/>
            <person name="Wiley G.B."/>
            <person name="Wincker P."/>
            <person name="Xing Y."/>
            <person name="Yang L."/>
            <person name="Yao Z."/>
            <person name="Ying F."/>
            <person name="Zhai J."/>
            <person name="Zhou L."/>
            <person name="Zuber A."/>
            <person name="Denarie J."/>
            <person name="Dixon R.A."/>
            <person name="May G.D."/>
            <person name="Schwartz D.C."/>
            <person name="Rogers J."/>
            <person name="Quetier F."/>
            <person name="Town C.D."/>
            <person name="Roe B.A."/>
        </authorList>
    </citation>
    <scope>NUCLEOTIDE SEQUENCE [LARGE SCALE GENOMIC DNA]</scope>
    <source>
        <strain evidence="1">A17</strain>
        <strain evidence="2 3">cv. Jemalong A17</strain>
    </source>
</reference>
<evidence type="ECO:0000313" key="3">
    <source>
        <dbReference type="Proteomes" id="UP000002051"/>
    </source>
</evidence>
<gene>
    <name evidence="1" type="ordered locus">MTR_3g092860</name>
</gene>
<organism evidence="1 3">
    <name type="scientific">Medicago truncatula</name>
    <name type="common">Barrel medic</name>
    <name type="synonym">Medicago tribuloides</name>
    <dbReference type="NCBI Taxonomy" id="3880"/>
    <lineage>
        <taxon>Eukaryota</taxon>
        <taxon>Viridiplantae</taxon>
        <taxon>Streptophyta</taxon>
        <taxon>Embryophyta</taxon>
        <taxon>Tracheophyta</taxon>
        <taxon>Spermatophyta</taxon>
        <taxon>Magnoliopsida</taxon>
        <taxon>eudicotyledons</taxon>
        <taxon>Gunneridae</taxon>
        <taxon>Pentapetalae</taxon>
        <taxon>rosids</taxon>
        <taxon>fabids</taxon>
        <taxon>Fabales</taxon>
        <taxon>Fabaceae</taxon>
        <taxon>Papilionoideae</taxon>
        <taxon>50 kb inversion clade</taxon>
        <taxon>NPAAA clade</taxon>
        <taxon>Hologalegina</taxon>
        <taxon>IRL clade</taxon>
        <taxon>Trifolieae</taxon>
        <taxon>Medicago</taxon>
    </lineage>
</organism>
<dbReference type="Proteomes" id="UP000002051">
    <property type="component" value="Chromosome 3"/>
</dbReference>
<protein>
    <submittedName>
        <fullName evidence="1 2">Uncharacterized protein</fullName>
    </submittedName>
</protein>
<keyword evidence="3" id="KW-1185">Reference proteome</keyword>
<dbReference type="EnsemblPlants" id="AES72645">
    <property type="protein sequence ID" value="AES72645"/>
    <property type="gene ID" value="MTR_3g092860"/>
</dbReference>
<dbReference type="AlphaFoldDB" id="G7J912"/>
<dbReference type="EMBL" id="CM001219">
    <property type="protein sequence ID" value="AES72645.1"/>
    <property type="molecule type" value="Genomic_DNA"/>
</dbReference>
<name>G7J912_MEDTR</name>
<proteinExistence type="predicted"/>
<reference evidence="2" key="3">
    <citation type="submission" date="2015-04" db="UniProtKB">
        <authorList>
            <consortium name="EnsemblPlants"/>
        </authorList>
    </citation>
    <scope>IDENTIFICATION</scope>
    <source>
        <strain evidence="2">cv. Jemalong A17</strain>
    </source>
</reference>
<accession>G7J912</accession>
<dbReference type="HOGENOM" id="CLU_2907456_0_0_1"/>
<evidence type="ECO:0000313" key="2">
    <source>
        <dbReference type="EnsemblPlants" id="AES72645"/>
    </source>
</evidence>
<sequence>MVMERVSTLAVQAFKNNYVVPWKLRNRWNNCIIKTRSMNFIASHVFREGKQCRYLGKVRFKF</sequence>
<dbReference type="PaxDb" id="3880-AES72645"/>
<reference evidence="1 3" key="2">
    <citation type="journal article" date="2014" name="BMC Genomics">
        <title>An improved genome release (version Mt4.0) for the model legume Medicago truncatula.</title>
        <authorList>
            <person name="Tang H."/>
            <person name="Krishnakumar V."/>
            <person name="Bidwell S."/>
            <person name="Rosen B."/>
            <person name="Chan A."/>
            <person name="Zhou S."/>
            <person name="Gentzbittel L."/>
            <person name="Childs K.L."/>
            <person name="Yandell M."/>
            <person name="Gundlach H."/>
            <person name="Mayer K.F."/>
            <person name="Schwartz D.C."/>
            <person name="Town C.D."/>
        </authorList>
    </citation>
    <scope>GENOME REANNOTATION</scope>
    <source>
        <strain evidence="2 3">cv. Jemalong A17</strain>
    </source>
</reference>
<evidence type="ECO:0000313" key="1">
    <source>
        <dbReference type="EMBL" id="AES72645.1"/>
    </source>
</evidence>